<sequence>MVPFLNFLNENNHIRFISRIKSTISALCDETNGFKNNRIQAFDFVPLTSTQLFSR</sequence>
<organism evidence="1 2">
    <name type="scientific">Hymenolepis diminuta</name>
    <name type="common">Rat tapeworm</name>
    <dbReference type="NCBI Taxonomy" id="6216"/>
    <lineage>
        <taxon>Eukaryota</taxon>
        <taxon>Metazoa</taxon>
        <taxon>Spiralia</taxon>
        <taxon>Lophotrochozoa</taxon>
        <taxon>Platyhelminthes</taxon>
        <taxon>Cestoda</taxon>
        <taxon>Eucestoda</taxon>
        <taxon>Cyclophyllidea</taxon>
        <taxon>Hymenolepididae</taxon>
        <taxon>Hymenolepis</taxon>
    </lineage>
</organism>
<name>A0A564YV77_HYMDI</name>
<evidence type="ECO:0000313" key="1">
    <source>
        <dbReference type="EMBL" id="VUZ50484.1"/>
    </source>
</evidence>
<evidence type="ECO:0000313" key="2">
    <source>
        <dbReference type="Proteomes" id="UP000321570"/>
    </source>
</evidence>
<dbReference type="Proteomes" id="UP000321570">
    <property type="component" value="Unassembled WGS sequence"/>
</dbReference>
<dbReference type="EMBL" id="CABIJS010000377">
    <property type="protein sequence ID" value="VUZ50484.1"/>
    <property type="molecule type" value="Genomic_DNA"/>
</dbReference>
<keyword evidence="2" id="KW-1185">Reference proteome</keyword>
<dbReference type="AlphaFoldDB" id="A0A564YV77"/>
<protein>
    <submittedName>
        <fullName evidence="1">Uncharacterized protein</fullName>
    </submittedName>
</protein>
<gene>
    <name evidence="1" type="ORF">WMSIL1_LOCUS9489</name>
</gene>
<accession>A0A564YV77</accession>
<proteinExistence type="predicted"/>
<reference evidence="1 2" key="1">
    <citation type="submission" date="2019-07" db="EMBL/GenBank/DDBJ databases">
        <authorList>
            <person name="Jastrzebski P J."/>
            <person name="Paukszto L."/>
            <person name="Jastrzebski P J."/>
        </authorList>
    </citation>
    <scope>NUCLEOTIDE SEQUENCE [LARGE SCALE GENOMIC DNA]</scope>
    <source>
        <strain evidence="1 2">WMS-il1</strain>
    </source>
</reference>